<organism evidence="1 2">
    <name type="scientific">Corynebacterium resistens (strain DSM 45100 / JCM 12819 / GTC 2026 / SICGH 158)</name>
    <dbReference type="NCBI Taxonomy" id="662755"/>
    <lineage>
        <taxon>Bacteria</taxon>
        <taxon>Bacillati</taxon>
        <taxon>Actinomycetota</taxon>
        <taxon>Actinomycetes</taxon>
        <taxon>Mycobacteriales</taxon>
        <taxon>Corynebacteriaceae</taxon>
        <taxon>Corynebacterium</taxon>
    </lineage>
</organism>
<sequence length="270" mass="27521">MDFMIAELTSVGLEFPQWQDALEAAYASGRLAVTGEVEGGQVLQYDDPSGARLVILAAPPYGSFASFSGGTPTSAHISMINDIVGVLDIVDDSPALQTSNQDAPVVSSLTATVAQGPMLADVSGMQYQPVEITALAVDVSLFTDATFFAAAGGSAVGTVDSVGLSEMNSGATSPHAKARIAVETTEATRRTSELTGQSFWVCTVRSPFEFTVVLPESVGDVEALTRTPEGKVRPLILSGEVAFTATTVAAASCATSGGCGTGNCGCGGAH</sequence>
<evidence type="ECO:0000313" key="1">
    <source>
        <dbReference type="EMBL" id="AEI09554.1"/>
    </source>
</evidence>
<keyword evidence="2" id="KW-1185">Reference proteome</keyword>
<dbReference type="HOGENOM" id="CLU_093414_0_0_11"/>
<dbReference type="KEGG" id="crd:CRES_1199"/>
<gene>
    <name evidence="1" type="ordered locus">CRES_1199</name>
</gene>
<dbReference type="STRING" id="662755.CRES_1199"/>
<dbReference type="eggNOG" id="ENOG5033DIH">
    <property type="taxonomic scope" value="Bacteria"/>
</dbReference>
<protein>
    <submittedName>
        <fullName evidence="1">Uncharacterized protein</fullName>
    </submittedName>
</protein>
<accession>F8DXZ6</accession>
<proteinExistence type="predicted"/>
<dbReference type="EMBL" id="CP002857">
    <property type="protein sequence ID" value="AEI09554.1"/>
    <property type="molecule type" value="Genomic_DNA"/>
</dbReference>
<evidence type="ECO:0000313" key="2">
    <source>
        <dbReference type="Proteomes" id="UP000000492"/>
    </source>
</evidence>
<reference evidence="1 2" key="1">
    <citation type="journal article" date="2012" name="BMC Genomics">
        <title>Complete genome sequence, lifestyle, and multi-drug resistance of the human pathogen Corynebacterium resistens DSM 45100 isolated from blood samples of a leukemia patient.</title>
        <authorList>
            <person name="Schroder J."/>
            <person name="Maus I."/>
            <person name="Meyer K."/>
            <person name="Wordemann S."/>
            <person name="Blom J."/>
            <person name="Jaenicke S."/>
            <person name="Schneider J."/>
            <person name="Trost E."/>
            <person name="Tauch A."/>
        </authorList>
    </citation>
    <scope>NUCLEOTIDE SEQUENCE [LARGE SCALE GENOMIC DNA]</scope>
    <source>
        <strain evidence="2">DSM 45100 / JCM 12819 / CCUG 50093 / GTC 2026 / SICGH 158</strain>
    </source>
</reference>
<name>F8DXZ6_CORRG</name>
<dbReference type="AlphaFoldDB" id="F8DXZ6"/>
<dbReference type="Proteomes" id="UP000000492">
    <property type="component" value="Chromosome"/>
</dbReference>